<comment type="caution">
    <text evidence="2">The sequence shown here is derived from an EMBL/GenBank/DDBJ whole genome shotgun (WGS) entry which is preliminary data.</text>
</comment>
<organism evidence="2 3">
    <name type="scientific">Corchorus olitorius</name>
    <dbReference type="NCBI Taxonomy" id="93759"/>
    <lineage>
        <taxon>Eukaryota</taxon>
        <taxon>Viridiplantae</taxon>
        <taxon>Streptophyta</taxon>
        <taxon>Embryophyta</taxon>
        <taxon>Tracheophyta</taxon>
        <taxon>Spermatophyta</taxon>
        <taxon>Magnoliopsida</taxon>
        <taxon>eudicotyledons</taxon>
        <taxon>Gunneridae</taxon>
        <taxon>Pentapetalae</taxon>
        <taxon>rosids</taxon>
        <taxon>malvids</taxon>
        <taxon>Malvales</taxon>
        <taxon>Malvaceae</taxon>
        <taxon>Grewioideae</taxon>
        <taxon>Apeibeae</taxon>
        <taxon>Corchorus</taxon>
    </lineage>
</organism>
<dbReference type="SMART" id="SM00298">
    <property type="entry name" value="CHROMO"/>
    <property type="match status" value="1"/>
</dbReference>
<gene>
    <name evidence="2" type="ORF">COLO4_28292</name>
</gene>
<evidence type="ECO:0000313" key="2">
    <source>
        <dbReference type="EMBL" id="OMO71364.1"/>
    </source>
</evidence>
<dbReference type="InterPro" id="IPR023780">
    <property type="entry name" value="Chromo_domain"/>
</dbReference>
<protein>
    <recommendedName>
        <fullName evidence="1">Chromo domain-containing protein</fullName>
    </recommendedName>
</protein>
<dbReference type="EMBL" id="AWUE01019818">
    <property type="protein sequence ID" value="OMO71364.1"/>
    <property type="molecule type" value="Genomic_DNA"/>
</dbReference>
<dbReference type="SUPFAM" id="SSF54160">
    <property type="entry name" value="Chromo domain-like"/>
    <property type="match status" value="1"/>
</dbReference>
<name>A0A1R3HM20_9ROSI</name>
<dbReference type="Proteomes" id="UP000187203">
    <property type="component" value="Unassembled WGS sequence"/>
</dbReference>
<feature type="domain" description="Chromo" evidence="1">
    <location>
        <begin position="7"/>
        <end position="69"/>
    </location>
</feature>
<proteinExistence type="predicted"/>
<keyword evidence="3" id="KW-1185">Reference proteome</keyword>
<dbReference type="PROSITE" id="PS50013">
    <property type="entry name" value="CHROMO_2"/>
    <property type="match status" value="1"/>
</dbReference>
<evidence type="ECO:0000313" key="3">
    <source>
        <dbReference type="Proteomes" id="UP000187203"/>
    </source>
</evidence>
<dbReference type="Pfam" id="PF00385">
    <property type="entry name" value="Chromo"/>
    <property type="match status" value="1"/>
</dbReference>
<dbReference type="InterPro" id="IPR016197">
    <property type="entry name" value="Chromo-like_dom_sf"/>
</dbReference>
<dbReference type="OrthoDB" id="1918685at2759"/>
<dbReference type="AlphaFoldDB" id="A0A1R3HM20"/>
<sequence length="69" mass="8108">MKPPSQRRVEEILADRTSIVRRKPTLEYFVKWEGLGPEEVSWEKALDLQAFQQKIEEFLATKSTRSLTD</sequence>
<dbReference type="InterPro" id="IPR000953">
    <property type="entry name" value="Chromo/chromo_shadow_dom"/>
</dbReference>
<reference evidence="3" key="1">
    <citation type="submission" date="2013-09" db="EMBL/GenBank/DDBJ databases">
        <title>Corchorus olitorius genome sequencing.</title>
        <authorList>
            <person name="Alam M."/>
            <person name="Haque M.S."/>
            <person name="Islam M.S."/>
            <person name="Emdad E.M."/>
            <person name="Islam M.M."/>
            <person name="Ahmed B."/>
            <person name="Halim A."/>
            <person name="Hossen Q.M.M."/>
            <person name="Hossain M.Z."/>
            <person name="Ahmed R."/>
            <person name="Khan M.M."/>
            <person name="Islam R."/>
            <person name="Rashid M.M."/>
            <person name="Khan S.A."/>
            <person name="Rahman M.S."/>
            <person name="Alam M."/>
            <person name="Yahiya A.S."/>
            <person name="Khan M.S."/>
            <person name="Azam M.S."/>
            <person name="Haque T."/>
            <person name="Lashkar M.Z.H."/>
            <person name="Akhand A.I."/>
            <person name="Morshed G."/>
            <person name="Roy S."/>
            <person name="Uddin K.S."/>
            <person name="Rabeya T."/>
            <person name="Hossain A.S."/>
            <person name="Chowdhury A."/>
            <person name="Snigdha A.R."/>
            <person name="Mortoza M.S."/>
            <person name="Matin S.A."/>
            <person name="Hoque S.M.E."/>
            <person name="Islam M.K."/>
            <person name="Roy D.K."/>
            <person name="Haider R."/>
            <person name="Moosa M.M."/>
            <person name="Elias S.M."/>
            <person name="Hasan A.M."/>
            <person name="Jahan S."/>
            <person name="Shafiuddin M."/>
            <person name="Mahmood N."/>
            <person name="Shommy N.S."/>
        </authorList>
    </citation>
    <scope>NUCLEOTIDE SEQUENCE [LARGE SCALE GENOMIC DNA]</scope>
    <source>
        <strain evidence="3">cv. O-4</strain>
    </source>
</reference>
<dbReference type="Gene3D" id="2.40.50.40">
    <property type="match status" value="1"/>
</dbReference>
<accession>A0A1R3HM20</accession>
<evidence type="ECO:0000259" key="1">
    <source>
        <dbReference type="PROSITE" id="PS50013"/>
    </source>
</evidence>